<keyword evidence="16" id="KW-1185">Reference proteome</keyword>
<evidence type="ECO:0000256" key="4">
    <source>
        <dbReference type="ARBA" id="ARBA00006335"/>
    </source>
</evidence>
<dbReference type="Proteomes" id="UP001217754">
    <property type="component" value="Chromosome 1"/>
</dbReference>
<accession>A0AAF0EYS5</accession>
<evidence type="ECO:0000256" key="3">
    <source>
        <dbReference type="ARBA" id="ARBA00004991"/>
    </source>
</evidence>
<reference evidence="15" key="1">
    <citation type="submission" date="2023-03" db="EMBL/GenBank/DDBJ databases">
        <title>Mating type loci evolution in Malassezia.</title>
        <authorList>
            <person name="Coelho M.A."/>
        </authorList>
    </citation>
    <scope>NUCLEOTIDE SEQUENCE</scope>
    <source>
        <strain evidence="15">CBS 9431</strain>
    </source>
</reference>
<keyword evidence="8" id="KW-0460">Magnesium</keyword>
<keyword evidence="9" id="KW-0746">Sphingolipid metabolism</keyword>
<dbReference type="GeneID" id="85224159"/>
<evidence type="ECO:0000313" key="15">
    <source>
        <dbReference type="EMBL" id="WFD37565.1"/>
    </source>
</evidence>
<evidence type="ECO:0000256" key="6">
    <source>
        <dbReference type="ARBA" id="ARBA00022723"/>
    </source>
</evidence>
<evidence type="ECO:0000256" key="10">
    <source>
        <dbReference type="ARBA" id="ARBA00022989"/>
    </source>
</evidence>
<dbReference type="GO" id="GO:0006665">
    <property type="term" value="P:sphingolipid metabolic process"/>
    <property type="evidence" value="ECO:0007669"/>
    <property type="project" value="UniProtKB-KW"/>
</dbReference>
<evidence type="ECO:0000256" key="8">
    <source>
        <dbReference type="ARBA" id="ARBA00022842"/>
    </source>
</evidence>
<protein>
    <submittedName>
        <fullName evidence="15">Sphingomyelin phosphodiesterase</fullName>
        <ecNumber evidence="15">3.1.4.12</ecNumber>
    </submittedName>
</protein>
<name>A0AAF0EYS5_9BASI</name>
<evidence type="ECO:0000256" key="7">
    <source>
        <dbReference type="ARBA" id="ARBA00022801"/>
    </source>
</evidence>
<dbReference type="EC" id="3.1.4.12" evidence="15"/>
<keyword evidence="11" id="KW-0443">Lipid metabolism</keyword>
<dbReference type="PANTHER" id="PTHR16320:SF24">
    <property type="entry name" value="PHOSPHODIESTERASE, PUTATIVE-RELATED"/>
    <property type="match status" value="1"/>
</dbReference>
<dbReference type="GO" id="GO:0046872">
    <property type="term" value="F:metal ion binding"/>
    <property type="evidence" value="ECO:0007669"/>
    <property type="project" value="UniProtKB-KW"/>
</dbReference>
<comment type="pathway">
    <text evidence="3">Sphingolipid metabolism.</text>
</comment>
<dbReference type="SUPFAM" id="SSF56219">
    <property type="entry name" value="DNase I-like"/>
    <property type="match status" value="1"/>
</dbReference>
<keyword evidence="6" id="KW-0479">Metal-binding</keyword>
<evidence type="ECO:0000256" key="11">
    <source>
        <dbReference type="ARBA" id="ARBA00023098"/>
    </source>
</evidence>
<sequence>MRTQRLKALADRLAETDYDVIALQEIWVESEDWRYMRKVCASNYAHGTFFLTGAFGSGLAILSKHPIVDTITHMYTLTGRPIFVHHGDWIAGKACGCATITHPELGLVDIWNTHFTAVGGQVGPETQRAFRTSEAFELAELCRASAERGRHVFCVGDLNSLPESLCMSLLYGLAGLQDSFAAVTQRDPESPDAGITCDSPRNTWTAHKTLDERALRHNGKRLDYILFRGPTQEKNQLQCTEHQVVFTEPILAYGVSYSDHFGVEAMFATKGSEAAPTKDAAADVLGRALPVLRDALVHAYASQRVSLRWFVGLLGIAVALVAANVCSSAWLVHGRSVAPSLITALLLIPTTWAGTTALYDGIVWGEWHKRMLSI</sequence>
<comment type="subcellular location">
    <subcellularLocation>
        <location evidence="1">Membrane</location>
        <topology evidence="1">Multi-pass membrane protein</topology>
    </subcellularLocation>
</comment>
<evidence type="ECO:0000256" key="2">
    <source>
        <dbReference type="ARBA" id="ARBA00004760"/>
    </source>
</evidence>
<feature type="domain" description="Endonuclease/exonuclease/phosphatase" evidence="14">
    <location>
        <begin position="3"/>
        <end position="260"/>
    </location>
</feature>
<keyword evidence="7 15" id="KW-0378">Hydrolase</keyword>
<dbReference type="InterPro" id="IPR036691">
    <property type="entry name" value="Endo/exonu/phosph_ase_sf"/>
</dbReference>
<evidence type="ECO:0000256" key="13">
    <source>
        <dbReference type="SAM" id="Phobius"/>
    </source>
</evidence>
<feature type="transmembrane region" description="Helical" evidence="13">
    <location>
        <begin position="337"/>
        <end position="362"/>
    </location>
</feature>
<dbReference type="Pfam" id="PF03372">
    <property type="entry name" value="Exo_endo_phos"/>
    <property type="match status" value="1"/>
</dbReference>
<evidence type="ECO:0000256" key="1">
    <source>
        <dbReference type="ARBA" id="ARBA00004141"/>
    </source>
</evidence>
<dbReference type="InterPro" id="IPR005135">
    <property type="entry name" value="Endo/exonuclease/phosphatase"/>
</dbReference>
<dbReference type="EMBL" id="CP119958">
    <property type="protein sequence ID" value="WFD37565.1"/>
    <property type="molecule type" value="Genomic_DNA"/>
</dbReference>
<evidence type="ECO:0000259" key="14">
    <source>
        <dbReference type="Pfam" id="PF03372"/>
    </source>
</evidence>
<dbReference type="AlphaFoldDB" id="A0AAF0EYS5"/>
<dbReference type="GO" id="GO:0004767">
    <property type="term" value="F:sphingomyelin phosphodiesterase activity"/>
    <property type="evidence" value="ECO:0007669"/>
    <property type="project" value="UniProtKB-EC"/>
</dbReference>
<dbReference type="PANTHER" id="PTHR16320">
    <property type="entry name" value="SPHINGOMYELINASE FAMILY MEMBER"/>
    <property type="match status" value="1"/>
</dbReference>
<evidence type="ECO:0000313" key="16">
    <source>
        <dbReference type="Proteomes" id="UP001217754"/>
    </source>
</evidence>
<comment type="similarity">
    <text evidence="4">Belongs to the neutral sphingomyelinase family.</text>
</comment>
<dbReference type="GO" id="GO:0016020">
    <property type="term" value="C:membrane"/>
    <property type="evidence" value="ECO:0007669"/>
    <property type="project" value="UniProtKB-SubCell"/>
</dbReference>
<evidence type="ECO:0000256" key="9">
    <source>
        <dbReference type="ARBA" id="ARBA00022919"/>
    </source>
</evidence>
<proteinExistence type="inferred from homology"/>
<evidence type="ECO:0000256" key="12">
    <source>
        <dbReference type="ARBA" id="ARBA00023136"/>
    </source>
</evidence>
<evidence type="ECO:0000256" key="5">
    <source>
        <dbReference type="ARBA" id="ARBA00022692"/>
    </source>
</evidence>
<keyword evidence="12 13" id="KW-0472">Membrane</keyword>
<keyword evidence="5 13" id="KW-0812">Transmembrane</keyword>
<keyword evidence="10 13" id="KW-1133">Transmembrane helix</keyword>
<dbReference type="RefSeq" id="XP_060120462.1">
    <property type="nucleotide sequence ID" value="XM_060264479.1"/>
</dbReference>
<gene>
    <name evidence="15" type="primary">ISC1</name>
    <name evidence="15" type="ORF">MJAP1_000510</name>
</gene>
<feature type="transmembrane region" description="Helical" evidence="13">
    <location>
        <begin position="309"/>
        <end position="331"/>
    </location>
</feature>
<organism evidence="15 16">
    <name type="scientific">Malassezia japonica</name>
    <dbReference type="NCBI Taxonomy" id="223818"/>
    <lineage>
        <taxon>Eukaryota</taxon>
        <taxon>Fungi</taxon>
        <taxon>Dikarya</taxon>
        <taxon>Basidiomycota</taxon>
        <taxon>Ustilaginomycotina</taxon>
        <taxon>Malasseziomycetes</taxon>
        <taxon>Malasseziales</taxon>
        <taxon>Malasseziaceae</taxon>
        <taxon>Malassezia</taxon>
    </lineage>
</organism>
<dbReference type="Gene3D" id="3.60.10.10">
    <property type="entry name" value="Endonuclease/exonuclease/phosphatase"/>
    <property type="match status" value="1"/>
</dbReference>
<comment type="pathway">
    <text evidence="2">Lipid metabolism; sphingolipid metabolism.</text>
</comment>
<dbReference type="InterPro" id="IPR038772">
    <property type="entry name" value="Sph/SMPD2-like"/>
</dbReference>